<dbReference type="InterPro" id="IPR024095">
    <property type="entry name" value="Vesicle_P115"/>
</dbReference>
<dbReference type="GO" id="GO:0005783">
    <property type="term" value="C:endoplasmic reticulum"/>
    <property type="evidence" value="ECO:0007669"/>
    <property type="project" value="TreeGrafter"/>
</dbReference>
<reference evidence="7 8" key="1">
    <citation type="journal article" date="2023" name="G3 (Bethesda)">
        <title>A high-quality reference genome for the fission yeast Schizosaccharomyces osmophilus.</title>
        <authorList>
            <person name="Jia G.S."/>
            <person name="Zhang W.C."/>
            <person name="Liang Y."/>
            <person name="Liu X.H."/>
            <person name="Rhind N."/>
            <person name="Pidoux A."/>
            <person name="Brysch-Herzberg M."/>
            <person name="Du L.L."/>
        </authorList>
    </citation>
    <scope>NUCLEOTIDE SEQUENCE [LARGE SCALE GENOMIC DNA]</scope>
    <source>
        <strain evidence="7 8">CBS 15793</strain>
    </source>
</reference>
<name>A0AAF0AY61_9SCHI</name>
<dbReference type="GO" id="GO:0000139">
    <property type="term" value="C:Golgi membrane"/>
    <property type="evidence" value="ECO:0007669"/>
    <property type="project" value="InterPro"/>
</dbReference>
<comment type="subcellular location">
    <subcellularLocation>
        <location evidence="1">Golgi apparatus</location>
    </subcellularLocation>
</comment>
<sequence length="1093" mass="124830">MDILQKGYNVILAPPKVQQADGAISTLCDRLEHATLFEDRKAAALGIKSFAREFKELVAAHGLKGIIRSLHRDSEDPELLRVALETCLVLTKSSDEKPSSDTALWVSDQFVLNHDNIHCLLNSVLHDDFYVQLYSIELFSSILACRPAELKDCIQSFPSAISNIMTPLRDTREPIRNAALYFLKDLTMDCASLQKLVVFENAFDSILSILDSEGGIDGGLISSDALVFLDTLLKDNITNQHFFRESNQLPSFIRLIDPDTIIDAQWDSLRIRCINLVLHVLQSLTPIGLSSGKANQNAIMKSNSYNFLLQLATNEDLLHLDIPKIAWITLAHLVYANNDCQETLVKSSYFVNRETDVLSSFINQVFLPSISPSHRYSVVFLLKALVESNDHLAEAFLQKIIDIYRGKETSKLNLLDRYLDISILADTEQYSHWLISVILSSLVAGSDERKLHLCTIPLYQEIAADEEDEEEVTFIQCISTKLIATLRHDHALHNCVGYLTLLITLVDNNAHCVKDFLSESSILQTLLTTLMDESSTASSIIQGMIAVLLALVYHYCPLDSSVPKSSVYRAINSAVTRDVFLNRLHRLRQHEQVRSHIPLNEITDGDLNTLLFDTMFIDFFKDNFYRLTHSIDDASDAYNTEADGVNTLHAYEQAQQKLITLEKELAETKNLLSSISSDKEEEVRGYKNELEEKQKVINELQVLTDEYRQELSFLRQSLYDIKIELDYSKSNASSMEQEMKVLREGHDMEINDFTEENERLRKLLESIKDQFKVISVKNKDLYTTIQDLEKANNEYKSLKSENSSLQKKVNDLTEKLQGLNKTMTSMKSSLNESHSLEKSLTQQIQKKDDLLSKHNDEKSGYENRIKGIESDINTLRKELEELRESKGSLMEELKNTENVVKQQSNELKLAKQKYNSSQEKLNSNSQNSKASEKKISSLESELKKEKGMVKKLQEELDSTNSEVHRLKNEITEGESFRSTSQSTRSVQKEEIDKLKSDRDELQKTRKIADEENVQFKDTCEELKKKVADLEAKDDQNTAELQKQNTELEKRLKEADEYWLLIIEELESKRSRDKKVLKELGHEVSEDENESDEN</sequence>
<dbReference type="GO" id="GO:0048280">
    <property type="term" value="P:vesicle fusion with Golgi apparatus"/>
    <property type="evidence" value="ECO:0007669"/>
    <property type="project" value="InterPro"/>
</dbReference>
<evidence type="ECO:0000256" key="2">
    <source>
        <dbReference type="ARBA" id="ARBA00023034"/>
    </source>
</evidence>
<feature type="domain" description="Vesicle tethering protein Uso1/P115-like head" evidence="6">
    <location>
        <begin position="355"/>
        <end position="631"/>
    </location>
</feature>
<feature type="compositionally biased region" description="Basic and acidic residues" evidence="5">
    <location>
        <begin position="986"/>
        <end position="1000"/>
    </location>
</feature>
<gene>
    <name evidence="7" type="primary">uso1</name>
    <name evidence="7" type="ORF">SOMG_02892</name>
</gene>
<dbReference type="InterPro" id="IPR016024">
    <property type="entry name" value="ARM-type_fold"/>
</dbReference>
<feature type="region of interest" description="Disordered" evidence="5">
    <location>
        <begin position="827"/>
        <end position="864"/>
    </location>
</feature>
<dbReference type="SUPFAM" id="SSF90257">
    <property type="entry name" value="Myosin rod fragments"/>
    <property type="match status" value="1"/>
</dbReference>
<dbReference type="InterPro" id="IPR011989">
    <property type="entry name" value="ARM-like"/>
</dbReference>
<dbReference type="PANTHER" id="PTHR10013:SF0">
    <property type="entry name" value="GENERAL VESICULAR TRANSPORT FACTOR P115"/>
    <property type="match status" value="1"/>
</dbReference>
<dbReference type="SUPFAM" id="SSF48371">
    <property type="entry name" value="ARM repeat"/>
    <property type="match status" value="2"/>
</dbReference>
<feature type="compositionally biased region" description="Polar residues" evidence="5">
    <location>
        <begin position="827"/>
        <end position="844"/>
    </location>
</feature>
<feature type="coiled-coil region" evidence="4">
    <location>
        <begin position="651"/>
        <end position="717"/>
    </location>
</feature>
<evidence type="ECO:0000256" key="3">
    <source>
        <dbReference type="ARBA" id="ARBA00023054"/>
    </source>
</evidence>
<accession>A0AAF0AY61</accession>
<feature type="compositionally biased region" description="Polar residues" evidence="5">
    <location>
        <begin position="976"/>
        <end position="985"/>
    </location>
</feature>
<dbReference type="Gene3D" id="1.10.287.1490">
    <property type="match status" value="1"/>
</dbReference>
<evidence type="ECO:0000313" key="8">
    <source>
        <dbReference type="Proteomes" id="UP001212411"/>
    </source>
</evidence>
<dbReference type="Proteomes" id="UP001212411">
    <property type="component" value="Chromosome 2"/>
</dbReference>
<proteinExistence type="predicted"/>
<evidence type="ECO:0000256" key="1">
    <source>
        <dbReference type="ARBA" id="ARBA00004555"/>
    </source>
</evidence>
<feature type="region of interest" description="Disordered" evidence="5">
    <location>
        <begin position="912"/>
        <end position="936"/>
    </location>
</feature>
<keyword evidence="2" id="KW-0333">Golgi apparatus</keyword>
<keyword evidence="3 4" id="KW-0175">Coiled coil</keyword>
<dbReference type="AlphaFoldDB" id="A0AAF0AY61"/>
<evidence type="ECO:0000313" key="7">
    <source>
        <dbReference type="EMBL" id="WBW74359.1"/>
    </source>
</evidence>
<dbReference type="InterPro" id="IPR006953">
    <property type="entry name" value="Vesicle_Uso1_P115_head"/>
</dbReference>
<evidence type="ECO:0000259" key="6">
    <source>
        <dbReference type="Pfam" id="PF04869"/>
    </source>
</evidence>
<organism evidence="7 8">
    <name type="scientific">Schizosaccharomyces osmophilus</name>
    <dbReference type="NCBI Taxonomy" id="2545709"/>
    <lineage>
        <taxon>Eukaryota</taxon>
        <taxon>Fungi</taxon>
        <taxon>Dikarya</taxon>
        <taxon>Ascomycota</taxon>
        <taxon>Taphrinomycotina</taxon>
        <taxon>Schizosaccharomycetes</taxon>
        <taxon>Schizosaccharomycetales</taxon>
        <taxon>Schizosaccharomycetaceae</taxon>
        <taxon>Schizosaccharomyces</taxon>
    </lineage>
</organism>
<dbReference type="RefSeq" id="XP_056038602.1">
    <property type="nucleotide sequence ID" value="XM_056181683.1"/>
</dbReference>
<dbReference type="Gene3D" id="1.10.287.510">
    <property type="entry name" value="Helix hairpin bin"/>
    <property type="match status" value="1"/>
</dbReference>
<dbReference type="GO" id="GO:0048211">
    <property type="term" value="P:Golgi vesicle docking"/>
    <property type="evidence" value="ECO:0007669"/>
    <property type="project" value="TreeGrafter"/>
</dbReference>
<dbReference type="GeneID" id="80876372"/>
<dbReference type="GO" id="GO:0006888">
    <property type="term" value="P:endoplasmic reticulum to Golgi vesicle-mediated transport"/>
    <property type="evidence" value="ECO:0007669"/>
    <property type="project" value="TreeGrafter"/>
</dbReference>
<dbReference type="GO" id="GO:0005795">
    <property type="term" value="C:Golgi stack"/>
    <property type="evidence" value="ECO:0007669"/>
    <property type="project" value="TreeGrafter"/>
</dbReference>
<dbReference type="Gene3D" id="1.25.10.10">
    <property type="entry name" value="Leucine-rich Repeat Variant"/>
    <property type="match status" value="1"/>
</dbReference>
<dbReference type="PANTHER" id="PTHR10013">
    <property type="entry name" value="GENERAL VESICULAR TRANSPORT FACTOR P115"/>
    <property type="match status" value="1"/>
</dbReference>
<dbReference type="GO" id="GO:0012507">
    <property type="term" value="C:ER to Golgi transport vesicle membrane"/>
    <property type="evidence" value="ECO:0007669"/>
    <property type="project" value="TreeGrafter"/>
</dbReference>
<evidence type="ECO:0000256" key="4">
    <source>
        <dbReference type="SAM" id="Coils"/>
    </source>
</evidence>
<dbReference type="EMBL" id="CP115612">
    <property type="protein sequence ID" value="WBW74359.1"/>
    <property type="molecule type" value="Genomic_DNA"/>
</dbReference>
<evidence type="ECO:0000256" key="5">
    <source>
        <dbReference type="SAM" id="MobiDB-lite"/>
    </source>
</evidence>
<protein>
    <submittedName>
        <fullName evidence="7">ER to Golgi tether Uso1</fullName>
    </submittedName>
</protein>
<keyword evidence="8" id="KW-1185">Reference proteome</keyword>
<feature type="compositionally biased region" description="Polar residues" evidence="5">
    <location>
        <begin position="913"/>
        <end position="927"/>
    </location>
</feature>
<dbReference type="Pfam" id="PF04869">
    <property type="entry name" value="Uso1_p115_head"/>
    <property type="match status" value="1"/>
</dbReference>
<dbReference type="KEGG" id="som:SOMG_02892"/>
<feature type="region of interest" description="Disordered" evidence="5">
    <location>
        <begin position="970"/>
        <end position="1000"/>
    </location>
</feature>
<feature type="compositionally biased region" description="Basic and acidic residues" evidence="5">
    <location>
        <begin position="845"/>
        <end position="864"/>
    </location>
</feature>
<dbReference type="GO" id="GO:0006886">
    <property type="term" value="P:intracellular protein transport"/>
    <property type="evidence" value="ECO:0007669"/>
    <property type="project" value="InterPro"/>
</dbReference>